<proteinExistence type="predicted"/>
<name>A0A1I7RZF6_BURXY</name>
<dbReference type="EMBL" id="CAJFDI010000003">
    <property type="protein sequence ID" value="CAD5220375.1"/>
    <property type="molecule type" value="Genomic_DNA"/>
</dbReference>
<evidence type="ECO:0000313" key="5">
    <source>
        <dbReference type="Proteomes" id="UP000659654"/>
    </source>
</evidence>
<sequence>MPKRHAEPSLSYPDPKFVRLNGDFNKPTPSNAPQPAVQPDYSDPTWDIGRYVEIVKNGHEPDFYTKLKFFTEPYTPDEDYQEWPTFERRRGSRLVRERLGRTYFDPEKANNYFSYSPKDKGIYCRACAIFAAEKDGVVETAKTDKLVKTPFINFKKFNGGQSQGKTKHERAPYHIEAVQRAMKFLGTLSTRSDVRIPAPFQSSAQPYNVNVLFMLNS</sequence>
<keyword evidence="5" id="KW-1185">Reference proteome</keyword>
<dbReference type="Proteomes" id="UP000582659">
    <property type="component" value="Unassembled WGS sequence"/>
</dbReference>
<evidence type="ECO:0000256" key="1">
    <source>
        <dbReference type="SAM" id="MobiDB-lite"/>
    </source>
</evidence>
<dbReference type="AlphaFoldDB" id="A0A1I7RZF6"/>
<accession>A0A1I7RZF6</accession>
<evidence type="ECO:0000313" key="4">
    <source>
        <dbReference type="Proteomes" id="UP000095284"/>
    </source>
</evidence>
<dbReference type="OrthoDB" id="10354679at2759"/>
<evidence type="ECO:0000313" key="6">
    <source>
        <dbReference type="WBParaSite" id="BXY_0612700.1"/>
    </source>
</evidence>
<organism evidence="4 6">
    <name type="scientific">Bursaphelenchus xylophilus</name>
    <name type="common">Pinewood nematode worm</name>
    <name type="synonym">Aphelenchoides xylophilus</name>
    <dbReference type="NCBI Taxonomy" id="6326"/>
    <lineage>
        <taxon>Eukaryota</taxon>
        <taxon>Metazoa</taxon>
        <taxon>Ecdysozoa</taxon>
        <taxon>Nematoda</taxon>
        <taxon>Chromadorea</taxon>
        <taxon>Rhabditida</taxon>
        <taxon>Tylenchina</taxon>
        <taxon>Tylenchomorpha</taxon>
        <taxon>Aphelenchoidea</taxon>
        <taxon>Aphelenchoididae</taxon>
        <taxon>Bursaphelenchus</taxon>
    </lineage>
</organism>
<dbReference type="Proteomes" id="UP000095284">
    <property type="component" value="Unplaced"/>
</dbReference>
<dbReference type="EMBL" id="CAJFCV020000003">
    <property type="protein sequence ID" value="CAG9106465.1"/>
    <property type="molecule type" value="Genomic_DNA"/>
</dbReference>
<gene>
    <name evidence="2" type="ORF">BXYJ_LOCUS6147</name>
</gene>
<protein>
    <submittedName>
        <fullName evidence="2">(pine wood nematode) hypothetical protein</fullName>
    </submittedName>
</protein>
<dbReference type="WBParaSite" id="BXY_0612700.1">
    <property type="protein sequence ID" value="BXY_0612700.1"/>
    <property type="gene ID" value="BXY_0612700"/>
</dbReference>
<feature type="region of interest" description="Disordered" evidence="1">
    <location>
        <begin position="1"/>
        <end position="42"/>
    </location>
</feature>
<evidence type="ECO:0000313" key="2">
    <source>
        <dbReference type="EMBL" id="CAD5220375.1"/>
    </source>
</evidence>
<reference evidence="3" key="2">
    <citation type="submission" date="2020-08" db="EMBL/GenBank/DDBJ databases">
        <authorList>
            <person name="Kikuchi T."/>
        </authorList>
    </citation>
    <scope>NUCLEOTIDE SEQUENCE</scope>
    <source>
        <strain evidence="2">Ka4C1</strain>
    </source>
</reference>
<evidence type="ECO:0000313" key="3">
    <source>
        <dbReference type="EMBL" id="CAG9106465.1"/>
    </source>
</evidence>
<dbReference type="Proteomes" id="UP000659654">
    <property type="component" value="Unassembled WGS sequence"/>
</dbReference>
<reference evidence="6" key="1">
    <citation type="submission" date="2016-11" db="UniProtKB">
        <authorList>
            <consortium name="WormBaseParasite"/>
        </authorList>
    </citation>
    <scope>IDENTIFICATION</scope>
</reference>